<protein>
    <submittedName>
        <fullName evidence="3">Uncharacterized protein</fullName>
    </submittedName>
</protein>
<name>A0ABT8V7A4_9BACL</name>
<dbReference type="SUPFAM" id="SSF50494">
    <property type="entry name" value="Trypsin-like serine proteases"/>
    <property type="match status" value="1"/>
</dbReference>
<evidence type="ECO:0000256" key="1">
    <source>
        <dbReference type="ARBA" id="ARBA00022825"/>
    </source>
</evidence>
<proteinExistence type="predicted"/>
<accession>A0ABT8V7A4</accession>
<organism evidence="3 4">
    <name type="scientific">Paenibacillus ehimensis</name>
    <dbReference type="NCBI Taxonomy" id="79264"/>
    <lineage>
        <taxon>Bacteria</taxon>
        <taxon>Bacillati</taxon>
        <taxon>Bacillota</taxon>
        <taxon>Bacilli</taxon>
        <taxon>Bacillales</taxon>
        <taxon>Paenibacillaceae</taxon>
        <taxon>Paenibacillus</taxon>
    </lineage>
</organism>
<feature type="compositionally biased region" description="Polar residues" evidence="2">
    <location>
        <begin position="135"/>
        <end position="148"/>
    </location>
</feature>
<evidence type="ECO:0000256" key="2">
    <source>
        <dbReference type="SAM" id="MobiDB-lite"/>
    </source>
</evidence>
<keyword evidence="1" id="KW-0720">Serine protease</keyword>
<dbReference type="InterPro" id="IPR009003">
    <property type="entry name" value="Peptidase_S1_PA"/>
</dbReference>
<dbReference type="Proteomes" id="UP001168883">
    <property type="component" value="Unassembled WGS sequence"/>
</dbReference>
<dbReference type="InterPro" id="IPR043504">
    <property type="entry name" value="Peptidase_S1_PA_chymotrypsin"/>
</dbReference>
<keyword evidence="1" id="KW-0378">Hydrolase</keyword>
<dbReference type="Gene3D" id="2.40.10.10">
    <property type="entry name" value="Trypsin-like serine proteases"/>
    <property type="match status" value="1"/>
</dbReference>
<reference evidence="3" key="1">
    <citation type="submission" date="2023-07" db="EMBL/GenBank/DDBJ databases">
        <authorList>
            <person name="Aktuganov G."/>
            <person name="Boyko T."/>
            <person name="Delegan Y."/>
            <person name="Galimzianova N."/>
            <person name="Gilvanova E."/>
            <person name="Korobov V."/>
            <person name="Kuzmina L."/>
            <person name="Melentiev A."/>
            <person name="Milman P."/>
            <person name="Ryabova A."/>
            <person name="Stupak E."/>
            <person name="Yasakov T."/>
            <person name="Zharikova N."/>
            <person name="Zhurenko E."/>
        </authorList>
    </citation>
    <scope>NUCLEOTIDE SEQUENCE</scope>
    <source>
        <strain evidence="3">IB-739</strain>
    </source>
</reference>
<keyword evidence="4" id="KW-1185">Reference proteome</keyword>
<dbReference type="RefSeq" id="WP_302878154.1">
    <property type="nucleotide sequence ID" value="NZ_JAUMKJ010000010.1"/>
</dbReference>
<sequence>MVATFRAALRMKRKIAARLLKKNGIHGVGIGFRDPANPKKGAAVIIYTDKVSSANLGLVPAMFTAKAKGKGTAVPVPIRVVKTGKIRAHADYTARIRPVPPGYSVGTTKGSGSAGLIVTNGPEAANRYLLSNNHVLNPDNTNSATETIQPGGADGGRPGKDRIGRLYSYVKLEPNKTNVMDAALSVPANNRLLNPNYPTVGVIPGYVTSYRVGEQLKKVGRTTGLVTGRVESIDTDIQIDYGGSLGVLTFKNQTVIRGTTPISLGGDSGSVWLRDSDNYAAAVNFAGSLDGRLSIAFPVCWAMQAFGTKVALAGGAGKVKQVKAARSSRAYVRKLTAKALARIKPKKALKP</sequence>
<evidence type="ECO:0000313" key="4">
    <source>
        <dbReference type="Proteomes" id="UP001168883"/>
    </source>
</evidence>
<evidence type="ECO:0000313" key="3">
    <source>
        <dbReference type="EMBL" id="MDO3677334.1"/>
    </source>
</evidence>
<feature type="region of interest" description="Disordered" evidence="2">
    <location>
        <begin position="135"/>
        <end position="160"/>
    </location>
</feature>
<comment type="caution">
    <text evidence="3">The sequence shown here is derived from an EMBL/GenBank/DDBJ whole genome shotgun (WGS) entry which is preliminary data.</text>
</comment>
<keyword evidence="1" id="KW-0645">Protease</keyword>
<dbReference type="EMBL" id="JAUMKJ010000010">
    <property type="protein sequence ID" value="MDO3677334.1"/>
    <property type="molecule type" value="Genomic_DNA"/>
</dbReference>
<gene>
    <name evidence="3" type="ORF">Q3C12_10020</name>
</gene>